<feature type="region of interest" description="Disordered" evidence="1">
    <location>
        <begin position="1"/>
        <end position="40"/>
    </location>
</feature>
<gene>
    <name evidence="2" type="ORF">FA743_10975</name>
</gene>
<feature type="region of interest" description="Disordered" evidence="1">
    <location>
        <begin position="104"/>
        <end position="131"/>
    </location>
</feature>
<evidence type="ECO:0000313" key="3">
    <source>
        <dbReference type="Proteomes" id="UP000309747"/>
    </source>
</evidence>
<sequence length="131" mass="14778">MSRHRNSLAKARLTGADRKNPQRYRDRSEPKLSGRTLGEPSSYLTAEARRAWRIIATELPWLVYEDRALVEMVAIQRGQIIAGKSLSGMALRSYRAGLASLGATPVDRQRVNHRPSDNEDDPFAMFDGPRQ</sequence>
<organism evidence="2 3">
    <name type="scientific">Paracoccus gahaiensis</name>
    <dbReference type="NCBI Taxonomy" id="1706839"/>
    <lineage>
        <taxon>Bacteria</taxon>
        <taxon>Pseudomonadati</taxon>
        <taxon>Pseudomonadota</taxon>
        <taxon>Alphaproteobacteria</taxon>
        <taxon>Rhodobacterales</taxon>
        <taxon>Paracoccaceae</taxon>
        <taxon>Paracoccus</taxon>
    </lineage>
</organism>
<protein>
    <recommendedName>
        <fullName evidence="4">Phage terminase small subunit P27 family</fullName>
    </recommendedName>
</protein>
<reference evidence="2 3" key="1">
    <citation type="submission" date="2019-04" db="EMBL/GenBank/DDBJ databases">
        <authorList>
            <person name="Li J."/>
        </authorList>
    </citation>
    <scope>NUCLEOTIDE SEQUENCE [LARGE SCALE GENOMIC DNA]</scope>
    <source>
        <strain evidence="2 3">KCTC 42687</strain>
    </source>
</reference>
<dbReference type="RefSeq" id="WP_136886147.1">
    <property type="nucleotide sequence ID" value="NZ_SUNI01000009.1"/>
</dbReference>
<comment type="caution">
    <text evidence="2">The sequence shown here is derived from an EMBL/GenBank/DDBJ whole genome shotgun (WGS) entry which is preliminary data.</text>
</comment>
<feature type="compositionally biased region" description="Basic and acidic residues" evidence="1">
    <location>
        <begin position="15"/>
        <end position="32"/>
    </location>
</feature>
<dbReference type="Proteomes" id="UP000309747">
    <property type="component" value="Unassembled WGS sequence"/>
</dbReference>
<name>A0A4U0R8Y6_9RHOB</name>
<evidence type="ECO:0000313" key="2">
    <source>
        <dbReference type="EMBL" id="TJZ91611.1"/>
    </source>
</evidence>
<evidence type="ECO:0000256" key="1">
    <source>
        <dbReference type="SAM" id="MobiDB-lite"/>
    </source>
</evidence>
<accession>A0A4U0R8Y6</accession>
<dbReference type="AlphaFoldDB" id="A0A4U0R8Y6"/>
<feature type="compositionally biased region" description="Basic and acidic residues" evidence="1">
    <location>
        <begin position="107"/>
        <end position="117"/>
    </location>
</feature>
<evidence type="ECO:0008006" key="4">
    <source>
        <dbReference type="Google" id="ProtNLM"/>
    </source>
</evidence>
<keyword evidence="3" id="KW-1185">Reference proteome</keyword>
<dbReference type="EMBL" id="SUNI01000009">
    <property type="protein sequence ID" value="TJZ91611.1"/>
    <property type="molecule type" value="Genomic_DNA"/>
</dbReference>
<proteinExistence type="predicted"/>
<dbReference type="OrthoDB" id="6046378at2"/>